<evidence type="ECO:0000256" key="1">
    <source>
        <dbReference type="SAM" id="Phobius"/>
    </source>
</evidence>
<protein>
    <submittedName>
        <fullName evidence="2">Uncharacterized protein</fullName>
    </submittedName>
</protein>
<keyword evidence="1" id="KW-0812">Transmembrane</keyword>
<dbReference type="EMBL" id="LUKE01000005">
    <property type="protein sequence ID" value="KYG62491.1"/>
    <property type="molecule type" value="Genomic_DNA"/>
</dbReference>
<keyword evidence="1" id="KW-1133">Transmembrane helix</keyword>
<gene>
    <name evidence="2" type="ORF">AZI86_16800</name>
</gene>
<dbReference type="AlphaFoldDB" id="A0A150WHB6"/>
<comment type="caution">
    <text evidence="2">The sequence shown here is derived from an EMBL/GenBank/DDBJ whole genome shotgun (WGS) entry which is preliminary data.</text>
</comment>
<feature type="transmembrane region" description="Helical" evidence="1">
    <location>
        <begin position="6"/>
        <end position="26"/>
    </location>
</feature>
<keyword evidence="1" id="KW-0472">Membrane</keyword>
<evidence type="ECO:0000313" key="3">
    <source>
        <dbReference type="Proteomes" id="UP000075320"/>
    </source>
</evidence>
<keyword evidence="3" id="KW-1185">Reference proteome</keyword>
<organism evidence="2 3">
    <name type="scientific">Bdellovibrio bacteriovorus</name>
    <dbReference type="NCBI Taxonomy" id="959"/>
    <lineage>
        <taxon>Bacteria</taxon>
        <taxon>Pseudomonadati</taxon>
        <taxon>Bdellovibrionota</taxon>
        <taxon>Bdellovibrionia</taxon>
        <taxon>Bdellovibrionales</taxon>
        <taxon>Pseudobdellovibrionaceae</taxon>
        <taxon>Bdellovibrio</taxon>
    </lineage>
</organism>
<name>A0A150WHB6_BDEBC</name>
<sequence>MAPEMAVSYVVGWIPSAAVTGLHFYLHRKKVRSRPYQQLQKNLRKVNLVWRESRADMEPFAEGKEERDLALYEKNLLLMGTFFFFLSWAGFVFNLIILVSMHKLAVSRKEQKIFASPLTERDLEAKDIETILKEQT</sequence>
<proteinExistence type="predicted"/>
<feature type="transmembrane region" description="Helical" evidence="1">
    <location>
        <begin position="76"/>
        <end position="99"/>
    </location>
</feature>
<accession>A0A150WHB6</accession>
<reference evidence="2 3" key="1">
    <citation type="submission" date="2016-03" db="EMBL/GenBank/DDBJ databases">
        <authorList>
            <person name="Ploux O."/>
        </authorList>
    </citation>
    <scope>NUCLEOTIDE SEQUENCE [LARGE SCALE GENOMIC DNA]</scope>
    <source>
        <strain evidence="2 3">R0</strain>
    </source>
</reference>
<dbReference type="OrthoDB" id="5294980at2"/>
<evidence type="ECO:0000313" key="2">
    <source>
        <dbReference type="EMBL" id="KYG62491.1"/>
    </source>
</evidence>
<dbReference type="RefSeq" id="WP_061836452.1">
    <property type="nucleotide sequence ID" value="NZ_LUKE01000005.1"/>
</dbReference>
<dbReference type="Proteomes" id="UP000075320">
    <property type="component" value="Unassembled WGS sequence"/>
</dbReference>